<dbReference type="EMBL" id="JARJCW010000015">
    <property type="protein sequence ID" value="KAJ7216297.1"/>
    <property type="molecule type" value="Genomic_DNA"/>
</dbReference>
<dbReference type="AlphaFoldDB" id="A0AAD6YJP5"/>
<accession>A0AAD6YJP5</accession>
<feature type="compositionally biased region" description="Polar residues" evidence="1">
    <location>
        <begin position="219"/>
        <end position="248"/>
    </location>
</feature>
<evidence type="ECO:0000256" key="1">
    <source>
        <dbReference type="SAM" id="MobiDB-lite"/>
    </source>
</evidence>
<keyword evidence="3" id="KW-1185">Reference proteome</keyword>
<dbReference type="Proteomes" id="UP001219525">
    <property type="component" value="Unassembled WGS sequence"/>
</dbReference>
<protein>
    <submittedName>
        <fullName evidence="2">Uncharacterized protein</fullName>
    </submittedName>
</protein>
<organism evidence="2 3">
    <name type="scientific">Mycena pura</name>
    <dbReference type="NCBI Taxonomy" id="153505"/>
    <lineage>
        <taxon>Eukaryota</taxon>
        <taxon>Fungi</taxon>
        <taxon>Dikarya</taxon>
        <taxon>Basidiomycota</taxon>
        <taxon>Agaricomycotina</taxon>
        <taxon>Agaricomycetes</taxon>
        <taxon>Agaricomycetidae</taxon>
        <taxon>Agaricales</taxon>
        <taxon>Marasmiineae</taxon>
        <taxon>Mycenaceae</taxon>
        <taxon>Mycena</taxon>
    </lineage>
</organism>
<gene>
    <name evidence="2" type="ORF">GGX14DRAFT_561870</name>
</gene>
<comment type="caution">
    <text evidence="2">The sequence shown here is derived from an EMBL/GenBank/DDBJ whole genome shotgun (WGS) entry which is preliminary data.</text>
</comment>
<reference evidence="2" key="1">
    <citation type="submission" date="2023-03" db="EMBL/GenBank/DDBJ databases">
        <title>Massive genome expansion in bonnet fungi (Mycena s.s.) driven by repeated elements and novel gene families across ecological guilds.</title>
        <authorList>
            <consortium name="Lawrence Berkeley National Laboratory"/>
            <person name="Harder C.B."/>
            <person name="Miyauchi S."/>
            <person name="Viragh M."/>
            <person name="Kuo A."/>
            <person name="Thoen E."/>
            <person name="Andreopoulos B."/>
            <person name="Lu D."/>
            <person name="Skrede I."/>
            <person name="Drula E."/>
            <person name="Henrissat B."/>
            <person name="Morin E."/>
            <person name="Kohler A."/>
            <person name="Barry K."/>
            <person name="LaButti K."/>
            <person name="Morin E."/>
            <person name="Salamov A."/>
            <person name="Lipzen A."/>
            <person name="Mereny Z."/>
            <person name="Hegedus B."/>
            <person name="Baldrian P."/>
            <person name="Stursova M."/>
            <person name="Weitz H."/>
            <person name="Taylor A."/>
            <person name="Grigoriev I.V."/>
            <person name="Nagy L.G."/>
            <person name="Martin F."/>
            <person name="Kauserud H."/>
        </authorList>
    </citation>
    <scope>NUCLEOTIDE SEQUENCE</scope>
    <source>
        <strain evidence="2">9144</strain>
    </source>
</reference>
<name>A0AAD6YJP5_9AGAR</name>
<proteinExistence type="predicted"/>
<sequence>MAILWLYPVLRIPSSCLMQIVWEHRFDLPSGIETVPANRAKVSAVVNKQMTEARMFLSCPFFTRNVSLSQIGASVNYHPKSNTRPTLMTLFTFCAGIALMRHVYMKDNGKDFWDTLEDDIEKIHNSAVKAATATAITAAVEAGDAAATAKSVKPDTAVVASKLTKTFKSILQKDRKNHGDPTNKVNDMIDTLPDTVDPLQSMINDALQGKQSECAPASTPANSGNPESENNNTHDASPTQSWAVDSLS</sequence>
<evidence type="ECO:0000313" key="3">
    <source>
        <dbReference type="Proteomes" id="UP001219525"/>
    </source>
</evidence>
<evidence type="ECO:0000313" key="2">
    <source>
        <dbReference type="EMBL" id="KAJ7216297.1"/>
    </source>
</evidence>
<feature type="region of interest" description="Disordered" evidence="1">
    <location>
        <begin position="208"/>
        <end position="248"/>
    </location>
</feature>